<keyword evidence="2" id="KW-0596">Phosphopantetheine</keyword>
<dbReference type="SMART" id="SM00827">
    <property type="entry name" value="PKS_AT"/>
    <property type="match status" value="1"/>
</dbReference>
<keyword evidence="9" id="KW-1185">Reference proteome</keyword>
<evidence type="ECO:0000313" key="9">
    <source>
        <dbReference type="Proteomes" id="UP001597063"/>
    </source>
</evidence>
<dbReference type="InterPro" id="IPR050091">
    <property type="entry name" value="PKS_NRPS_Biosynth_Enz"/>
</dbReference>
<dbReference type="InterPro" id="IPR016039">
    <property type="entry name" value="Thiolase-like"/>
</dbReference>
<feature type="compositionally biased region" description="Basic and acidic residues" evidence="6">
    <location>
        <begin position="815"/>
        <end position="840"/>
    </location>
</feature>
<comment type="caution">
    <text evidence="8">The sequence shown here is derived from an EMBL/GenBank/DDBJ whole genome shotgun (WGS) entry which is preliminary data.</text>
</comment>
<dbReference type="Pfam" id="PF00109">
    <property type="entry name" value="ketoacyl-synt"/>
    <property type="match status" value="1"/>
</dbReference>
<dbReference type="InterPro" id="IPR036299">
    <property type="entry name" value="Polyketide_synth_docking_sf"/>
</dbReference>
<dbReference type="CDD" id="cd00833">
    <property type="entry name" value="PKS"/>
    <property type="match status" value="1"/>
</dbReference>
<evidence type="ECO:0000256" key="1">
    <source>
        <dbReference type="ARBA" id="ARBA00001957"/>
    </source>
</evidence>
<dbReference type="SMART" id="SM00825">
    <property type="entry name" value="PKS_KS"/>
    <property type="match status" value="1"/>
</dbReference>
<dbReference type="EMBL" id="JBHTGP010000018">
    <property type="protein sequence ID" value="MFD0689602.1"/>
    <property type="molecule type" value="Genomic_DNA"/>
</dbReference>
<dbReference type="PROSITE" id="PS52004">
    <property type="entry name" value="KS3_2"/>
    <property type="match status" value="1"/>
</dbReference>
<evidence type="ECO:0000256" key="3">
    <source>
        <dbReference type="ARBA" id="ARBA00022553"/>
    </source>
</evidence>
<dbReference type="SUPFAM" id="SSF53901">
    <property type="entry name" value="Thiolase-like"/>
    <property type="match status" value="1"/>
</dbReference>
<dbReference type="PANTHER" id="PTHR43775">
    <property type="entry name" value="FATTY ACID SYNTHASE"/>
    <property type="match status" value="1"/>
</dbReference>
<accession>A0ABW2XX62</accession>
<dbReference type="InterPro" id="IPR001227">
    <property type="entry name" value="Ac_transferase_dom_sf"/>
</dbReference>
<reference evidence="9" key="1">
    <citation type="journal article" date="2019" name="Int. J. Syst. Evol. Microbiol.">
        <title>The Global Catalogue of Microorganisms (GCM) 10K type strain sequencing project: providing services to taxonomists for standard genome sequencing and annotation.</title>
        <authorList>
            <consortium name="The Broad Institute Genomics Platform"/>
            <consortium name="The Broad Institute Genome Sequencing Center for Infectious Disease"/>
            <person name="Wu L."/>
            <person name="Ma J."/>
        </authorList>
    </citation>
    <scope>NUCLEOTIDE SEQUENCE [LARGE SCALE GENOMIC DNA]</scope>
    <source>
        <strain evidence="9">JCM 9371</strain>
    </source>
</reference>
<evidence type="ECO:0000313" key="8">
    <source>
        <dbReference type="EMBL" id="MFD0689602.1"/>
    </source>
</evidence>
<dbReference type="InterPro" id="IPR016035">
    <property type="entry name" value="Acyl_Trfase/lysoPLipase"/>
</dbReference>
<dbReference type="Gene3D" id="3.30.70.3290">
    <property type="match status" value="2"/>
</dbReference>
<dbReference type="InterPro" id="IPR020841">
    <property type="entry name" value="PKS_Beta-ketoAc_synthase_dom"/>
</dbReference>
<dbReference type="InterPro" id="IPR014030">
    <property type="entry name" value="Ketoacyl_synth_N"/>
</dbReference>
<dbReference type="Pfam" id="PF16197">
    <property type="entry name" value="KAsynt_C_assoc"/>
    <property type="match status" value="1"/>
</dbReference>
<gene>
    <name evidence="8" type="ORF">ACFQZM_34300</name>
</gene>
<dbReference type="InterPro" id="IPR018201">
    <property type="entry name" value="Ketoacyl_synth_AS"/>
</dbReference>
<dbReference type="SUPFAM" id="SSF52151">
    <property type="entry name" value="FabD/lysophospholipase-like"/>
    <property type="match status" value="1"/>
</dbReference>
<dbReference type="Gene3D" id="3.40.366.10">
    <property type="entry name" value="Malonyl-Coenzyme A Acyl Carrier Protein, domain 2"/>
    <property type="match status" value="2"/>
</dbReference>
<evidence type="ECO:0000256" key="2">
    <source>
        <dbReference type="ARBA" id="ARBA00022450"/>
    </source>
</evidence>
<organism evidence="8 9">
    <name type="scientific">Actinomadura fibrosa</name>
    <dbReference type="NCBI Taxonomy" id="111802"/>
    <lineage>
        <taxon>Bacteria</taxon>
        <taxon>Bacillati</taxon>
        <taxon>Actinomycetota</taxon>
        <taxon>Actinomycetes</taxon>
        <taxon>Streptosporangiales</taxon>
        <taxon>Thermomonosporaceae</taxon>
        <taxon>Actinomadura</taxon>
    </lineage>
</organism>
<dbReference type="PROSITE" id="PS00606">
    <property type="entry name" value="KS3_1"/>
    <property type="match status" value="1"/>
</dbReference>
<keyword evidence="4" id="KW-0808">Transferase</keyword>
<feature type="region of interest" description="Disordered" evidence="6">
    <location>
        <begin position="460"/>
        <end position="484"/>
    </location>
</feature>
<dbReference type="Pfam" id="PF00698">
    <property type="entry name" value="Acyl_transf_1"/>
    <property type="match status" value="1"/>
</dbReference>
<dbReference type="SUPFAM" id="SSF101173">
    <property type="entry name" value="Docking domain B of the erythromycin polyketide synthase (DEBS)"/>
    <property type="match status" value="1"/>
</dbReference>
<dbReference type="InterPro" id="IPR032821">
    <property type="entry name" value="PKS_assoc"/>
</dbReference>
<comment type="cofactor">
    <cofactor evidence="1">
        <name>pantetheine 4'-phosphate</name>
        <dbReference type="ChEBI" id="CHEBI:47942"/>
    </cofactor>
</comment>
<keyword evidence="3" id="KW-0597">Phosphoprotein</keyword>
<dbReference type="Pfam" id="PF02801">
    <property type="entry name" value="Ketoacyl-synt_C"/>
    <property type="match status" value="1"/>
</dbReference>
<name>A0ABW2XX62_9ACTN</name>
<dbReference type="InterPro" id="IPR014043">
    <property type="entry name" value="Acyl_transferase_dom"/>
</dbReference>
<evidence type="ECO:0000259" key="7">
    <source>
        <dbReference type="PROSITE" id="PS52004"/>
    </source>
</evidence>
<feature type="region of interest" description="Disordered" evidence="6">
    <location>
        <begin position="813"/>
        <end position="840"/>
    </location>
</feature>
<keyword evidence="5" id="KW-0511">Multifunctional enzyme</keyword>
<evidence type="ECO:0000256" key="6">
    <source>
        <dbReference type="SAM" id="MobiDB-lite"/>
    </source>
</evidence>
<dbReference type="InterPro" id="IPR014031">
    <property type="entry name" value="Ketoacyl_synth_C"/>
</dbReference>
<dbReference type="PANTHER" id="PTHR43775:SF51">
    <property type="entry name" value="INACTIVE PHENOLPHTHIOCEROL SYNTHESIS POLYKETIDE SYNTHASE TYPE I PKS1-RELATED"/>
    <property type="match status" value="1"/>
</dbReference>
<dbReference type="Pfam" id="PF08990">
    <property type="entry name" value="Docking"/>
    <property type="match status" value="1"/>
</dbReference>
<protein>
    <submittedName>
        <fullName evidence="8">Type I polyketide synthase</fullName>
    </submittedName>
</protein>
<dbReference type="RefSeq" id="WP_378324811.1">
    <property type="nucleotide sequence ID" value="NZ_JBHTGP010000018.1"/>
</dbReference>
<feature type="domain" description="Ketosynthase family 3 (KS3)" evidence="7">
    <location>
        <begin position="33"/>
        <end position="459"/>
    </location>
</feature>
<dbReference type="Gene3D" id="3.40.47.10">
    <property type="match status" value="1"/>
</dbReference>
<dbReference type="Proteomes" id="UP001597063">
    <property type="component" value="Unassembled WGS sequence"/>
</dbReference>
<proteinExistence type="predicted"/>
<sequence>MATEEKLVDYLKWTTAELQEARRRLREYEARDREPIAIVATACRFPGGATSPERLWRLLADGRETIGGFPADRGWDVDALRSRDGAPGERAGGFVHDALDFDASFFGMGREEALATEPQQRLLLELAWEAVESAHIDPHALRGSRTGVYAGMTTHDYVTGLSRFDRAPDGVLGHLADGVSGSLASGRVARALGLEGPAVTVDTACSSSLVAMHLAAHALRRGECALALAGGTTVLATPALFLEYAAQPGMLAPDGRCKPFAAAADGMVWGEGAGLVLLERLSDARRNGRPVLAVIRGSAVNQDGGRGGFTAPHGPAQQRLIREALDGAGLAPADVDAVEAHGTGTAMGDLIEAQALLAAYGRDRPPDRPLLLGSVKSNIGHTQAAAGAASVIKIVEALRHGTLPASLNIDRPNPYVDWSAGAVRLLTEPVDWRPGERPRRAGVSSFGVSGTNAHLIVEEAPEPPARGGDRPAGAEPGGAEPGGVVPWTVSARDGRALRAQAAALAAHVTEHREASVGELAWSLATTRPVFEHRAVVVGADRAELAAGLRAIAAGGAAPPEGGRVAWAFAGQGLRPGAGAELYERFPVFAAAVDEACELLECPPGGVLLGGGRPPGGAGERSRLFALQAGLVRLLDAAGVRPDLVIGHGPGEIAAAYAAGVFDLADACRLVSGSTGAEPACAAPRVPVIGGGRPVDERIAAPGYWAERARDSGEPVAVSGEAVAVSGGAGVLLELGPCPALPAGARPPVVLPVLGEARSEERTLFEALARLHTARTTVDWAGLLGQEPPPRTVPLPTYAFQRERYWLYDAAPTAPEGKRREEVAGRTDGIRPSDRETVVER</sequence>
<evidence type="ECO:0000256" key="4">
    <source>
        <dbReference type="ARBA" id="ARBA00022679"/>
    </source>
</evidence>
<dbReference type="InterPro" id="IPR015083">
    <property type="entry name" value="NorB/c/GfsB-D-like_docking"/>
</dbReference>
<evidence type="ECO:0000256" key="5">
    <source>
        <dbReference type="ARBA" id="ARBA00023268"/>
    </source>
</evidence>